<keyword evidence="5" id="KW-1185">Reference proteome</keyword>
<evidence type="ECO:0000256" key="3">
    <source>
        <dbReference type="SAM" id="Phobius"/>
    </source>
</evidence>
<evidence type="ECO:0000313" key="4">
    <source>
        <dbReference type="EMBL" id="MFM9414216.1"/>
    </source>
</evidence>
<evidence type="ECO:0008006" key="6">
    <source>
        <dbReference type="Google" id="ProtNLM"/>
    </source>
</evidence>
<dbReference type="EMBL" id="JBJUVG010000011">
    <property type="protein sequence ID" value="MFM9414216.1"/>
    <property type="molecule type" value="Genomic_DNA"/>
</dbReference>
<feature type="coiled-coil region" evidence="1">
    <location>
        <begin position="84"/>
        <end position="111"/>
    </location>
</feature>
<evidence type="ECO:0000256" key="1">
    <source>
        <dbReference type="SAM" id="Coils"/>
    </source>
</evidence>
<keyword evidence="1" id="KW-0175">Coiled coil</keyword>
<comment type="caution">
    <text evidence="4">The sequence shown here is derived from an EMBL/GenBank/DDBJ whole genome shotgun (WGS) entry which is preliminary data.</text>
</comment>
<keyword evidence="3" id="KW-1133">Transmembrane helix</keyword>
<dbReference type="RefSeq" id="WP_408977830.1">
    <property type="nucleotide sequence ID" value="NZ_JBJUVG010000011.1"/>
</dbReference>
<reference evidence="4 5" key="1">
    <citation type="journal article" date="2016" name="Int. J. Syst. Evol. Microbiol.">
        <title>Peptococcus simiae sp. nov., isolated from rhesus macaque faeces and emended description of the genus Peptococcus.</title>
        <authorList>
            <person name="Shkoporov A.N."/>
            <person name="Efimov B.A."/>
            <person name="Kondova I."/>
            <person name="Ouwerling B."/>
            <person name="Chaplin A.V."/>
            <person name="Shcherbakova V.A."/>
            <person name="Langermans J.A.M."/>
        </authorList>
    </citation>
    <scope>NUCLEOTIDE SEQUENCE [LARGE SCALE GENOMIC DNA]</scope>
    <source>
        <strain evidence="4 5">M108</strain>
    </source>
</reference>
<feature type="region of interest" description="Disordered" evidence="2">
    <location>
        <begin position="1"/>
        <end position="23"/>
    </location>
</feature>
<keyword evidence="3" id="KW-0472">Membrane</keyword>
<sequence>MTQSGYYHDYKGRQQAGNRFEARPDDRYKRALRIKDKSKDQVKPAEKSKAIFKFPRLRAVALIFVLGLLVAAQYSAVQTMGYRVSEAQSRLSEIKAVNAQLEQEYAALGNLARIEKQATEKMDMVMPDRVLTYQPSKATLAAQKKEAEETAGGRR</sequence>
<evidence type="ECO:0000313" key="5">
    <source>
        <dbReference type="Proteomes" id="UP001631949"/>
    </source>
</evidence>
<proteinExistence type="predicted"/>
<keyword evidence="3" id="KW-0812">Transmembrane</keyword>
<name>A0ABW9H041_9FIRM</name>
<gene>
    <name evidence="4" type="ORF">ACKQTC_07525</name>
</gene>
<evidence type="ECO:0000256" key="2">
    <source>
        <dbReference type="SAM" id="MobiDB-lite"/>
    </source>
</evidence>
<feature type="transmembrane region" description="Helical" evidence="3">
    <location>
        <begin position="57"/>
        <end position="76"/>
    </location>
</feature>
<organism evidence="4 5">
    <name type="scientific">Peptococcus simiae</name>
    <dbReference type="NCBI Taxonomy" id="1643805"/>
    <lineage>
        <taxon>Bacteria</taxon>
        <taxon>Bacillati</taxon>
        <taxon>Bacillota</taxon>
        <taxon>Clostridia</taxon>
        <taxon>Eubacteriales</taxon>
        <taxon>Peptococcaceae</taxon>
        <taxon>Peptococcus</taxon>
    </lineage>
</organism>
<accession>A0ABW9H041</accession>
<dbReference type="Proteomes" id="UP001631949">
    <property type="component" value="Unassembled WGS sequence"/>
</dbReference>
<protein>
    <recommendedName>
        <fullName evidence="6">Cell division protein FtsL</fullName>
    </recommendedName>
</protein>